<gene>
    <name evidence="1" type="ORF">JMA_40810</name>
</gene>
<geneLocation type="plasmid" evidence="2"/>
<dbReference type="AlphaFoldDB" id="A0A0B5AZP2"/>
<organism evidence="1 2">
    <name type="scientific">Jeotgalibacillus malaysiensis</name>
    <dbReference type="NCBI Taxonomy" id="1508404"/>
    <lineage>
        <taxon>Bacteria</taxon>
        <taxon>Bacillati</taxon>
        <taxon>Bacillota</taxon>
        <taxon>Bacilli</taxon>
        <taxon>Bacillales</taxon>
        <taxon>Caryophanaceae</taxon>
        <taxon>Jeotgalibacillus</taxon>
    </lineage>
</organism>
<keyword evidence="2" id="KW-1185">Reference proteome</keyword>
<accession>A0A0B5AZP2</accession>
<evidence type="ECO:0000313" key="1">
    <source>
        <dbReference type="EMBL" id="AJD93399.1"/>
    </source>
</evidence>
<keyword evidence="1" id="KW-0614">Plasmid</keyword>
<name>A0A0B5AZP2_9BACL</name>
<dbReference type="KEGG" id="jeo:JMA_40810"/>
<dbReference type="HOGENOM" id="CLU_2058215_0_0_9"/>
<dbReference type="EMBL" id="CP009417">
    <property type="protein sequence ID" value="AJD93399.1"/>
    <property type="molecule type" value="Genomic_DNA"/>
</dbReference>
<evidence type="ECO:0000313" key="2">
    <source>
        <dbReference type="Proteomes" id="UP000031449"/>
    </source>
</evidence>
<reference evidence="1 2" key="1">
    <citation type="submission" date="2014-08" db="EMBL/GenBank/DDBJ databases">
        <title>Complete genome of a marine bacteria Jeotgalibacillus malaysiensis.</title>
        <authorList>
            <person name="Yaakop A.S."/>
            <person name="Chan K.-G."/>
            <person name="Goh K.M."/>
        </authorList>
    </citation>
    <scope>NUCLEOTIDE SEQUENCE [LARGE SCALE GENOMIC DNA]</scope>
    <source>
        <strain evidence="1 2">D5</strain>
        <plasmid evidence="2">Plasmid</plasmid>
    </source>
</reference>
<dbReference type="Proteomes" id="UP000031449">
    <property type="component" value="Plasmid unnamed"/>
</dbReference>
<dbReference type="BioCyc" id="JESP1508404:G14D9-13365-MONOMER"/>
<protein>
    <submittedName>
        <fullName evidence="1">Uncharacterized protein</fullName>
    </submittedName>
</protein>
<sequence>MNQHKWEPTDTEGHSMACEQCGLHISMYEAENWDEHVDGTCTIPNKDDSQAPNRIDAENIIMVEFTRTVAGVPTMEMVALCNKRNISEEEVISIIKEGREDRNVIIMHKEQYQNVFLKP</sequence>
<proteinExistence type="predicted"/>